<name>A0A150GWL7_GONPE</name>
<dbReference type="PANTHER" id="PTHR24111">
    <property type="entry name" value="LEUCINE-RICH REPEAT-CONTAINING PROTEIN 34"/>
    <property type="match status" value="1"/>
</dbReference>
<evidence type="ECO:0000313" key="5">
    <source>
        <dbReference type="EMBL" id="KXZ54287.1"/>
    </source>
</evidence>
<dbReference type="InterPro" id="IPR032675">
    <property type="entry name" value="LRR_dom_sf"/>
</dbReference>
<evidence type="ECO:0000256" key="1">
    <source>
        <dbReference type="ARBA" id="ARBA00004430"/>
    </source>
</evidence>
<dbReference type="SUPFAM" id="SSF52047">
    <property type="entry name" value="RNI-like"/>
    <property type="match status" value="1"/>
</dbReference>
<dbReference type="Proteomes" id="UP000075714">
    <property type="component" value="Unassembled WGS sequence"/>
</dbReference>
<dbReference type="STRING" id="33097.A0A150GWL7"/>
<dbReference type="GO" id="GO:0005930">
    <property type="term" value="C:axoneme"/>
    <property type="evidence" value="ECO:0007669"/>
    <property type="project" value="UniProtKB-SubCell"/>
</dbReference>
<feature type="compositionally biased region" description="Low complexity" evidence="4">
    <location>
        <begin position="837"/>
        <end position="858"/>
    </location>
</feature>
<dbReference type="SUPFAM" id="SSF57997">
    <property type="entry name" value="Tropomyosin"/>
    <property type="match status" value="1"/>
</dbReference>
<evidence type="ECO:0000256" key="4">
    <source>
        <dbReference type="SAM" id="MobiDB-lite"/>
    </source>
</evidence>
<reference evidence="6" key="1">
    <citation type="journal article" date="2016" name="Nat. Commun.">
        <title>The Gonium pectorale genome demonstrates co-option of cell cycle regulation during the evolution of multicellularity.</title>
        <authorList>
            <person name="Hanschen E.R."/>
            <person name="Marriage T.N."/>
            <person name="Ferris P.J."/>
            <person name="Hamaji T."/>
            <person name="Toyoda A."/>
            <person name="Fujiyama A."/>
            <person name="Neme R."/>
            <person name="Noguchi H."/>
            <person name="Minakuchi Y."/>
            <person name="Suzuki M."/>
            <person name="Kawai-Toyooka H."/>
            <person name="Smith D.R."/>
            <person name="Sparks H."/>
            <person name="Anderson J."/>
            <person name="Bakaric R."/>
            <person name="Luria V."/>
            <person name="Karger A."/>
            <person name="Kirschner M.W."/>
            <person name="Durand P.M."/>
            <person name="Michod R.E."/>
            <person name="Nozaki H."/>
            <person name="Olson B.J."/>
        </authorList>
    </citation>
    <scope>NUCLEOTIDE SEQUENCE [LARGE SCALE GENOMIC DNA]</scope>
    <source>
        <strain evidence="6">NIES-2863</strain>
    </source>
</reference>
<dbReference type="EMBL" id="LSYV01000006">
    <property type="protein sequence ID" value="KXZ54287.1"/>
    <property type="molecule type" value="Genomic_DNA"/>
</dbReference>
<dbReference type="AlphaFoldDB" id="A0A150GWL7"/>
<comment type="subcellular location">
    <subcellularLocation>
        <location evidence="1">Cytoplasm</location>
        <location evidence="1">Cytoskeleton</location>
        <location evidence="1">Cilium axoneme</location>
    </subcellularLocation>
</comment>
<evidence type="ECO:0000256" key="3">
    <source>
        <dbReference type="SAM" id="Coils"/>
    </source>
</evidence>
<dbReference type="OrthoDB" id="540208at2759"/>
<protein>
    <submittedName>
        <fullName evidence="5">Uncharacterized protein</fullName>
    </submittedName>
</protein>
<gene>
    <name evidence="5" type="ORF">GPECTOR_5g374</name>
</gene>
<dbReference type="InterPro" id="IPR052201">
    <property type="entry name" value="LRR-containing_regulator"/>
</dbReference>
<keyword evidence="2" id="KW-0677">Repeat</keyword>
<feature type="compositionally biased region" description="Polar residues" evidence="4">
    <location>
        <begin position="621"/>
        <end position="662"/>
    </location>
</feature>
<dbReference type="Pfam" id="PF13516">
    <property type="entry name" value="LRR_6"/>
    <property type="match status" value="3"/>
</dbReference>
<evidence type="ECO:0000256" key="2">
    <source>
        <dbReference type="ARBA" id="ARBA00022737"/>
    </source>
</evidence>
<keyword evidence="3" id="KW-0175">Coiled coil</keyword>
<feature type="coiled-coil region" evidence="3">
    <location>
        <begin position="293"/>
        <end position="348"/>
    </location>
</feature>
<feature type="region of interest" description="Disordered" evidence="4">
    <location>
        <begin position="358"/>
        <end position="383"/>
    </location>
</feature>
<accession>A0A150GWL7</accession>
<dbReference type="Gene3D" id="3.80.10.10">
    <property type="entry name" value="Ribonuclease Inhibitor"/>
    <property type="match status" value="1"/>
</dbReference>
<feature type="region of interest" description="Disordered" evidence="4">
    <location>
        <begin position="621"/>
        <end position="674"/>
    </location>
</feature>
<sequence>MCFRPKNASTKVLLSELDRDKRSLEQDNALLRKCIAEEDDVDGRTSRAVRPSSSEKQAFLASAAADDGQKLPVAQQLDRELGALAAVHDQALSRLQELLQQLQEATADKVASHADLAGVRRRLELAEASATDQQNVLQLRCAALEQENEQLTGFNQEIQQRLEAALSELSGLKKQCNTDAGVLTKQAADLEASNGRVREAEAEVRTLGTHLAEAVSQAQEAGAKVQELQELASVRAKELEAAGAALMTRDAELEAVRGELRRLQDLASHNQQLYEAATAEESRVALSSTSDRLTRSLEDQAAAEARLAEANAQYLSTKQSVITTAKQLANMAKDHSAALARLHSLEAETTTLREQLASSRSAEVEARSRADASTTTAREARAAAEVADTEARRLRNAYDRASADLRRKIMLLTAIARMANKGALAAAGSGRAREGQDAEQADSYSAVTSEQRLRLKICESPLPLLGALTSGIMDSSRLRHLALDMDTSREVTWEKAGLRICCLAAAVGLNNSLQTLQLGGWTWGELGNGTALPFLALGGGGGVAGGMLRSVQLATNLFDLEAAAMLRDLLAAGLVELAAGGAEEDEACGAQASGQGVLRLYSGNERLDGWYSEMLRLSQRSGQTHAQHLQRPSRSGSESSAHSDIGSNPANTCSSAGSTDTTGALYRPSSARGADGATVGVDCDLSAEALESHHCVLVMTVLLVYPGLRRLRLDGNKLGDGGAALLSLGLSGNTGLRELNLSRNSIRASGARSLARCLEGSNTTLLRLDLSGQRLEGLGAAGAEAMAQALRVNRSLEDLNLSSCSLTGAAAAVFAGAIRAAGASRPLTPPSASGDTSSRPSTASSAYAPPSIGSSSSSSGGGGCLRRLALSSNGIDAATAKVLQAAAAERPGLTLVL</sequence>
<organism evidence="5 6">
    <name type="scientific">Gonium pectorale</name>
    <name type="common">Green alga</name>
    <dbReference type="NCBI Taxonomy" id="33097"/>
    <lineage>
        <taxon>Eukaryota</taxon>
        <taxon>Viridiplantae</taxon>
        <taxon>Chlorophyta</taxon>
        <taxon>core chlorophytes</taxon>
        <taxon>Chlorophyceae</taxon>
        <taxon>CS clade</taxon>
        <taxon>Chlamydomonadales</taxon>
        <taxon>Volvocaceae</taxon>
        <taxon>Gonium</taxon>
    </lineage>
</organism>
<dbReference type="InterPro" id="IPR001611">
    <property type="entry name" value="Leu-rich_rpt"/>
</dbReference>
<proteinExistence type="predicted"/>
<dbReference type="SMART" id="SM00368">
    <property type="entry name" value="LRR_RI"/>
    <property type="match status" value="5"/>
</dbReference>
<evidence type="ECO:0000313" key="6">
    <source>
        <dbReference type="Proteomes" id="UP000075714"/>
    </source>
</evidence>
<feature type="region of interest" description="Disordered" evidence="4">
    <location>
        <begin position="825"/>
        <end position="861"/>
    </location>
</feature>
<comment type="caution">
    <text evidence="5">The sequence shown here is derived from an EMBL/GenBank/DDBJ whole genome shotgun (WGS) entry which is preliminary data.</text>
</comment>
<dbReference type="PANTHER" id="PTHR24111:SF0">
    <property type="entry name" value="LEUCINE-RICH REPEAT-CONTAINING PROTEIN"/>
    <property type="match status" value="1"/>
</dbReference>
<feature type="coiled-coil region" evidence="3">
    <location>
        <begin position="141"/>
        <end position="231"/>
    </location>
</feature>
<keyword evidence="6" id="KW-1185">Reference proteome</keyword>